<comment type="caution">
    <text evidence="2">The sequence shown here is derived from an EMBL/GenBank/DDBJ whole genome shotgun (WGS) entry which is preliminary data.</text>
</comment>
<dbReference type="Gene3D" id="3.60.15.10">
    <property type="entry name" value="Ribonuclease Z/Hydroxyacylglutathione hydrolase-like"/>
    <property type="match status" value="1"/>
</dbReference>
<dbReference type="PANTHER" id="PTHR42663">
    <property type="entry name" value="HYDROLASE C777.06C-RELATED-RELATED"/>
    <property type="match status" value="1"/>
</dbReference>
<gene>
    <name evidence="2" type="ORF">H0921_00565</name>
</gene>
<organism evidence="2 3">
    <name type="scientific">Thermogemmata fonticola</name>
    <dbReference type="NCBI Taxonomy" id="2755323"/>
    <lineage>
        <taxon>Bacteria</taxon>
        <taxon>Pseudomonadati</taxon>
        <taxon>Planctomycetota</taxon>
        <taxon>Planctomycetia</taxon>
        <taxon>Gemmatales</taxon>
        <taxon>Gemmataceae</taxon>
        <taxon>Thermogemmata</taxon>
    </lineage>
</organism>
<dbReference type="Proteomes" id="UP000542342">
    <property type="component" value="Unassembled WGS sequence"/>
</dbReference>
<feature type="domain" description="Metallo-beta-lactamase" evidence="1">
    <location>
        <begin position="42"/>
        <end position="236"/>
    </location>
</feature>
<name>A0A7V8VBA4_9BACT</name>
<protein>
    <submittedName>
        <fullName evidence="2">MBL fold metallo-hydrolase</fullName>
    </submittedName>
</protein>
<dbReference type="SMART" id="SM00849">
    <property type="entry name" value="Lactamase_B"/>
    <property type="match status" value="1"/>
</dbReference>
<dbReference type="AlphaFoldDB" id="A0A7V8VBA4"/>
<sequence>MDAFGRGQRRFIFLGTGTSVGVPVIGCSCPVCRSSNPRNQRYRASALIRTPQGNILIDTTPELRLQLLREQVDLVHAVLYTHYHADHLFGLDDVRLFPLHLKGPLPIYCTDEVEEVIRQAFAYAFHPAGEELPAGVLPKLIFHRIATEPFRVLEEWVTPIPLHHGRFNVLGFRIGNMAYCTDVSGIPDRSWPLLEGLDVLILDALRPGKPHPSHFSLEEALGVIERVRPRQAYLTHMSHAMDYDVLIRQLPPHIAPAYDGLSFDF</sequence>
<keyword evidence="3" id="KW-1185">Reference proteome</keyword>
<evidence type="ECO:0000313" key="3">
    <source>
        <dbReference type="Proteomes" id="UP000542342"/>
    </source>
</evidence>
<keyword evidence="2" id="KW-0378">Hydrolase</keyword>
<dbReference type="EMBL" id="JACEFB010000001">
    <property type="protein sequence ID" value="MBA2224650.1"/>
    <property type="molecule type" value="Genomic_DNA"/>
</dbReference>
<dbReference type="PROSITE" id="PS51257">
    <property type="entry name" value="PROKAR_LIPOPROTEIN"/>
    <property type="match status" value="1"/>
</dbReference>
<dbReference type="GO" id="GO:0016787">
    <property type="term" value="F:hydrolase activity"/>
    <property type="evidence" value="ECO:0007669"/>
    <property type="project" value="UniProtKB-KW"/>
</dbReference>
<reference evidence="2 3" key="1">
    <citation type="submission" date="2020-07" db="EMBL/GenBank/DDBJ databases">
        <title>Thermogemmata thermophila gen. nov., sp. nov., a novel moderate thermophilic planctomycete from a Kamchatka hot spring.</title>
        <authorList>
            <person name="Elcheninov A.G."/>
            <person name="Podosokorskaya O.A."/>
            <person name="Kovaleva O.L."/>
            <person name="Novikov A."/>
            <person name="Bonch-Osmolovskaya E.A."/>
            <person name="Toshchakov S.V."/>
            <person name="Kublanov I.V."/>
        </authorList>
    </citation>
    <scope>NUCLEOTIDE SEQUENCE [LARGE SCALE GENOMIC DNA]</scope>
    <source>
        <strain evidence="2 3">2918</strain>
    </source>
</reference>
<dbReference type="InterPro" id="IPR001279">
    <property type="entry name" value="Metallo-B-lactamas"/>
</dbReference>
<evidence type="ECO:0000259" key="1">
    <source>
        <dbReference type="SMART" id="SM00849"/>
    </source>
</evidence>
<dbReference type="InterPro" id="IPR036866">
    <property type="entry name" value="RibonucZ/Hydroxyglut_hydro"/>
</dbReference>
<proteinExistence type="predicted"/>
<accession>A0A7V8VBA4</accession>
<dbReference type="Pfam" id="PF12706">
    <property type="entry name" value="Lactamase_B_2"/>
    <property type="match status" value="1"/>
</dbReference>
<evidence type="ECO:0000313" key="2">
    <source>
        <dbReference type="EMBL" id="MBA2224650.1"/>
    </source>
</evidence>
<dbReference type="RefSeq" id="WP_194536085.1">
    <property type="nucleotide sequence ID" value="NZ_JACEFB010000001.1"/>
</dbReference>
<dbReference type="SUPFAM" id="SSF56281">
    <property type="entry name" value="Metallo-hydrolase/oxidoreductase"/>
    <property type="match status" value="1"/>
</dbReference>
<dbReference type="PANTHER" id="PTHR42663:SF6">
    <property type="entry name" value="HYDROLASE C777.06C-RELATED"/>
    <property type="match status" value="1"/>
</dbReference>
<dbReference type="CDD" id="cd16279">
    <property type="entry name" value="metallo-hydrolase-like_MBL-fold"/>
    <property type="match status" value="1"/>
</dbReference>